<accession>A0AAD5SU06</accession>
<dbReference type="AlphaFoldDB" id="A0AAD5SU06"/>
<proteinExistence type="predicted"/>
<dbReference type="EMBL" id="JADGJH010002625">
    <property type="protein sequence ID" value="KAJ3096159.1"/>
    <property type="molecule type" value="Genomic_DNA"/>
</dbReference>
<feature type="region of interest" description="Disordered" evidence="1">
    <location>
        <begin position="406"/>
        <end position="474"/>
    </location>
</feature>
<sequence>MENTTKNGETEQFTAAPESSGWIWGSMSMPSWNSIVDTVKKQTDAVAHVLDRDISEFITIIAPSEDDKQLLETNENDTTLSTSTEVDPDTGVVHAAASSSAADSAVITNISSAVGDFVDRAEDFLDQVNVSKIVEKVNVSKIVDSVDVAHTVETIEELADQAEDFLESVETGVWNLMSNAIFTASSMIPSDIISGGAAKKTSSVLKGSIIFDRKTAAVIALRHTESTYLKDPSQMSPSENISSMAEKDHAQRFFAFKIFFEISAHEVQISQLLNDDTEIRALLAKLVPSAISYDEFWLRYFFRVSEVDREEEARKKLMNDVDLNNEEFDWDDTSDEEKEDEKGETATIVGKSIKKEVTSAPHIALPSKNAQMSLEPVTISEAVAVVEKNKYAASPVLPAQRIITSKGVEDDSSKKKSPVSSDPESSFDEVSDEKRGMESLSEEGLISSDEGKKGKSRNSGSGDGEETTDWDTWE</sequence>
<evidence type="ECO:0000259" key="2">
    <source>
        <dbReference type="PROSITE" id="PS50858"/>
    </source>
</evidence>
<dbReference type="InterPro" id="IPR051494">
    <property type="entry name" value="BSD_domain-containing"/>
</dbReference>
<gene>
    <name evidence="3" type="ORF">HK100_005635</name>
</gene>
<organism evidence="3 4">
    <name type="scientific">Physocladia obscura</name>
    <dbReference type="NCBI Taxonomy" id="109957"/>
    <lineage>
        <taxon>Eukaryota</taxon>
        <taxon>Fungi</taxon>
        <taxon>Fungi incertae sedis</taxon>
        <taxon>Chytridiomycota</taxon>
        <taxon>Chytridiomycota incertae sedis</taxon>
        <taxon>Chytridiomycetes</taxon>
        <taxon>Chytridiales</taxon>
        <taxon>Chytriomycetaceae</taxon>
        <taxon>Physocladia</taxon>
    </lineage>
</organism>
<dbReference type="GO" id="GO:0005737">
    <property type="term" value="C:cytoplasm"/>
    <property type="evidence" value="ECO:0007669"/>
    <property type="project" value="TreeGrafter"/>
</dbReference>
<reference evidence="3" key="1">
    <citation type="submission" date="2020-05" db="EMBL/GenBank/DDBJ databases">
        <title>Phylogenomic resolution of chytrid fungi.</title>
        <authorList>
            <person name="Stajich J.E."/>
            <person name="Amses K."/>
            <person name="Simmons R."/>
            <person name="Seto K."/>
            <person name="Myers J."/>
            <person name="Bonds A."/>
            <person name="Quandt C.A."/>
            <person name="Barry K."/>
            <person name="Liu P."/>
            <person name="Grigoriev I."/>
            <person name="Longcore J.E."/>
            <person name="James T.Y."/>
        </authorList>
    </citation>
    <scope>NUCLEOTIDE SEQUENCE</scope>
    <source>
        <strain evidence="3">JEL0513</strain>
    </source>
</reference>
<dbReference type="PROSITE" id="PS50858">
    <property type="entry name" value="BSD"/>
    <property type="match status" value="1"/>
</dbReference>
<dbReference type="SMART" id="SM00751">
    <property type="entry name" value="BSD"/>
    <property type="match status" value="1"/>
</dbReference>
<dbReference type="Pfam" id="PF03909">
    <property type="entry name" value="BSD"/>
    <property type="match status" value="1"/>
</dbReference>
<dbReference type="Gene3D" id="1.10.3970.10">
    <property type="entry name" value="BSD domain"/>
    <property type="match status" value="1"/>
</dbReference>
<evidence type="ECO:0000256" key="1">
    <source>
        <dbReference type="SAM" id="MobiDB-lite"/>
    </source>
</evidence>
<comment type="caution">
    <text evidence="3">The sequence shown here is derived from an EMBL/GenBank/DDBJ whole genome shotgun (WGS) entry which is preliminary data.</text>
</comment>
<dbReference type="SUPFAM" id="SSF140383">
    <property type="entry name" value="BSD domain-like"/>
    <property type="match status" value="1"/>
</dbReference>
<dbReference type="InterPro" id="IPR005607">
    <property type="entry name" value="BSD_dom"/>
</dbReference>
<protein>
    <recommendedName>
        <fullName evidence="2">BSD domain-containing protein</fullName>
    </recommendedName>
</protein>
<evidence type="ECO:0000313" key="3">
    <source>
        <dbReference type="EMBL" id="KAJ3096159.1"/>
    </source>
</evidence>
<feature type="compositionally biased region" description="Acidic residues" evidence="1">
    <location>
        <begin position="463"/>
        <end position="474"/>
    </location>
</feature>
<keyword evidence="4" id="KW-1185">Reference proteome</keyword>
<evidence type="ECO:0000313" key="4">
    <source>
        <dbReference type="Proteomes" id="UP001211907"/>
    </source>
</evidence>
<dbReference type="InterPro" id="IPR035925">
    <property type="entry name" value="BSD_dom_sf"/>
</dbReference>
<dbReference type="PANTHER" id="PTHR16019:SF5">
    <property type="entry name" value="BSD DOMAIN-CONTAINING PROTEIN 1"/>
    <property type="match status" value="1"/>
</dbReference>
<feature type="domain" description="BSD" evidence="2">
    <location>
        <begin position="254"/>
        <end position="308"/>
    </location>
</feature>
<dbReference type="PANTHER" id="PTHR16019">
    <property type="entry name" value="SYNAPSE-ASSOCIATED PROTEIN"/>
    <property type="match status" value="1"/>
</dbReference>
<dbReference type="Proteomes" id="UP001211907">
    <property type="component" value="Unassembled WGS sequence"/>
</dbReference>
<name>A0AAD5SU06_9FUNG</name>